<feature type="coiled-coil region" evidence="1">
    <location>
        <begin position="318"/>
        <end position="380"/>
    </location>
</feature>
<proteinExistence type="predicted"/>
<dbReference type="AlphaFoldDB" id="A0A8I6TLV7"/>
<dbReference type="KEGG" id="clec:106667050"/>
<dbReference type="RefSeq" id="XP_024081304.1">
    <property type="nucleotide sequence ID" value="XM_024225536.1"/>
</dbReference>
<dbReference type="Proteomes" id="UP000494040">
    <property type="component" value="Unassembled WGS sequence"/>
</dbReference>
<dbReference type="OrthoDB" id="10512740at2759"/>
<reference evidence="2" key="1">
    <citation type="submission" date="2022-01" db="UniProtKB">
        <authorList>
            <consortium name="EnsemblMetazoa"/>
        </authorList>
    </citation>
    <scope>IDENTIFICATION</scope>
</reference>
<name>A0A8I6TLV7_CIMLE</name>
<keyword evidence="3" id="KW-1185">Reference proteome</keyword>
<dbReference type="EnsemblMetazoa" id="XM_014394677.2">
    <property type="protein sequence ID" value="XP_014250163.1"/>
    <property type="gene ID" value="LOC106667050"/>
</dbReference>
<organism evidence="2 3">
    <name type="scientific">Cimex lectularius</name>
    <name type="common">Bed bug</name>
    <name type="synonym">Acanthia lectularia</name>
    <dbReference type="NCBI Taxonomy" id="79782"/>
    <lineage>
        <taxon>Eukaryota</taxon>
        <taxon>Metazoa</taxon>
        <taxon>Ecdysozoa</taxon>
        <taxon>Arthropoda</taxon>
        <taxon>Hexapoda</taxon>
        <taxon>Insecta</taxon>
        <taxon>Pterygota</taxon>
        <taxon>Neoptera</taxon>
        <taxon>Paraneoptera</taxon>
        <taxon>Hemiptera</taxon>
        <taxon>Heteroptera</taxon>
        <taxon>Panheteroptera</taxon>
        <taxon>Cimicomorpha</taxon>
        <taxon>Cimicidae</taxon>
        <taxon>Cimex</taxon>
    </lineage>
</organism>
<evidence type="ECO:0000256" key="1">
    <source>
        <dbReference type="SAM" id="Coils"/>
    </source>
</evidence>
<keyword evidence="1" id="KW-0175">Coiled coil</keyword>
<evidence type="ECO:0000313" key="2">
    <source>
        <dbReference type="EnsemblMetazoa" id="XP_024081304.1"/>
    </source>
</evidence>
<dbReference type="RefSeq" id="XP_014250163.1">
    <property type="nucleotide sequence ID" value="XM_014394677.2"/>
</dbReference>
<dbReference type="GeneID" id="106667050"/>
<evidence type="ECO:0000313" key="3">
    <source>
        <dbReference type="Proteomes" id="UP000494040"/>
    </source>
</evidence>
<sequence length="516" mass="59986">MSSTTMNTSRTSDCFERITRDMYAMNNFQQRPAAYGSGDIGTGEYQYPTYMNQQICHGQYDMQEAIQNQNYRIASNYMHSNPSFDNQMMHRLPSFCINSNSGHAMCVHNITEENRSTENTLQALQNTFNNVSLAAAKHSQSTTRILNRCASWIDASCATLKCQKLKNPKRKRCTRSIYHKAKHQCHYRAWKRHYWHLLNKSIKYKELKKASKDWESSHTIEAKSMLLKNHVYQYNNVYEKLRHLLIEYSKRIEEVQRFPGDVRKFEKHWSCLSRTLKEQKVSIANLEHALSTKTEAFDHISACLERSEATSAYRKTAISNLKNEISELTAQKTKLEEELKEAQSTNKKLTVHCKHLASQIELVEEKLKALKDINRKLDENFKAQMVCYELEKTSCHEECKSKTHESLVKMSSVYQKHLAELGSKQTFADAKIKELYLTIENIVKGIYRIMSEKEKGSEDKEDSNRSCSNIDMLPKLVEWLQICNNMVYKPTFAEELSSFVLTLYNMSVNNTGLKEP</sequence>
<accession>A0A8I6TLV7</accession>
<dbReference type="EnsemblMetazoa" id="XM_024225536.1">
    <property type="protein sequence ID" value="XP_024081304.1"/>
    <property type="gene ID" value="LOC106667050"/>
</dbReference>
<protein>
    <submittedName>
        <fullName evidence="2">Uncharacterized protein</fullName>
    </submittedName>
</protein>